<feature type="region of interest" description="Disordered" evidence="1">
    <location>
        <begin position="44"/>
        <end position="72"/>
    </location>
</feature>
<protein>
    <submittedName>
        <fullName evidence="2">Uncharacterized protein</fullName>
    </submittedName>
</protein>
<accession>A0A8H6I1W5</accession>
<name>A0A8H6I1W5_9AGAR</name>
<dbReference type="EMBL" id="JACGCI010000028">
    <property type="protein sequence ID" value="KAF6755866.1"/>
    <property type="molecule type" value="Genomic_DNA"/>
</dbReference>
<evidence type="ECO:0000313" key="2">
    <source>
        <dbReference type="EMBL" id="KAF6755866.1"/>
    </source>
</evidence>
<evidence type="ECO:0000313" key="3">
    <source>
        <dbReference type="Proteomes" id="UP000521943"/>
    </source>
</evidence>
<reference evidence="2 3" key="1">
    <citation type="submission" date="2020-07" db="EMBL/GenBank/DDBJ databases">
        <title>Comparative genomics of pyrophilous fungi reveals a link between fire events and developmental genes.</title>
        <authorList>
            <consortium name="DOE Joint Genome Institute"/>
            <person name="Steindorff A.S."/>
            <person name="Carver A."/>
            <person name="Calhoun S."/>
            <person name="Stillman K."/>
            <person name="Liu H."/>
            <person name="Lipzen A."/>
            <person name="Pangilinan J."/>
            <person name="Labutti K."/>
            <person name="Bruns T.D."/>
            <person name="Grigoriev I.V."/>
        </authorList>
    </citation>
    <scope>NUCLEOTIDE SEQUENCE [LARGE SCALE GENOMIC DNA]</scope>
    <source>
        <strain evidence="2 3">CBS 144469</strain>
    </source>
</reference>
<organism evidence="2 3">
    <name type="scientific">Ephemerocybe angulata</name>
    <dbReference type="NCBI Taxonomy" id="980116"/>
    <lineage>
        <taxon>Eukaryota</taxon>
        <taxon>Fungi</taxon>
        <taxon>Dikarya</taxon>
        <taxon>Basidiomycota</taxon>
        <taxon>Agaricomycotina</taxon>
        <taxon>Agaricomycetes</taxon>
        <taxon>Agaricomycetidae</taxon>
        <taxon>Agaricales</taxon>
        <taxon>Agaricineae</taxon>
        <taxon>Psathyrellaceae</taxon>
        <taxon>Ephemerocybe</taxon>
    </lineage>
</organism>
<dbReference type="AlphaFoldDB" id="A0A8H6I1W5"/>
<proteinExistence type="predicted"/>
<sequence>MDNLASALAIASVLTAPYRGTDGAMVLAPLSKWPSGLGSGLHYSRLAPDDRKRPSHLGLHNRPPPPLSPSATTIMLESPYPITTIRLLPRSVVGFKLKQGQ</sequence>
<dbReference type="Proteomes" id="UP000521943">
    <property type="component" value="Unassembled WGS sequence"/>
</dbReference>
<comment type="caution">
    <text evidence="2">The sequence shown here is derived from an EMBL/GenBank/DDBJ whole genome shotgun (WGS) entry which is preliminary data.</text>
</comment>
<gene>
    <name evidence="2" type="ORF">DFP72DRAFT_1067187</name>
</gene>
<evidence type="ECO:0000256" key="1">
    <source>
        <dbReference type="SAM" id="MobiDB-lite"/>
    </source>
</evidence>
<keyword evidence="3" id="KW-1185">Reference proteome</keyword>